<evidence type="ECO:0000256" key="12">
    <source>
        <dbReference type="SAM" id="MobiDB-lite"/>
    </source>
</evidence>
<comment type="caution">
    <text evidence="15">The sequence shown here is derived from an EMBL/GenBank/DDBJ whole genome shotgun (WGS) entry which is preliminary data.</text>
</comment>
<dbReference type="InterPro" id="IPR010945">
    <property type="entry name" value="Malate_DH_type2"/>
</dbReference>
<feature type="binding site" evidence="7 10">
    <location>
        <begin position="149"/>
        <end position="151"/>
    </location>
    <ligand>
        <name>NAD(+)</name>
        <dbReference type="ChEBI" id="CHEBI:57540"/>
    </ligand>
</feature>
<dbReference type="InterPro" id="IPR022383">
    <property type="entry name" value="Lactate/malate_DH_C"/>
</dbReference>
<evidence type="ECO:0000256" key="5">
    <source>
        <dbReference type="ARBA" id="ARBA00023027"/>
    </source>
</evidence>
<evidence type="ECO:0000259" key="14">
    <source>
        <dbReference type="Pfam" id="PF02866"/>
    </source>
</evidence>
<sequence>MTRPAASPPSSAHPVPSPPSSAHPKVVTVTGAAGQIGYAALFRIGAGALLGRGVPVTLRLLELPSAIRAAEGVVMELVDSAFDLLADVEIHDDPVRAFDGVDVALLVGAKPRSKGMERADLLAANAAIFADAGRAINAGASSDVRVVVVGNPANTNALVASAHAPDVPAQRFTALTRLDHNRAVAALAAHAGVHVTDVSRVTVWGNHSPTMYPDIFHAVVGGRPGAEFAADTDWLTNQFIPTVATRGSAIIEARGTSSAASAANAAIDHVRDWVDGTDADDWTSVALPSPGAYGIPEGVVASLPVRAVDGSWQVVEGLEINAFSRQRIDASVAELQSERAAVAALGLL</sequence>
<evidence type="ECO:0000313" key="15">
    <source>
        <dbReference type="EMBL" id="MCV7421949.1"/>
    </source>
</evidence>
<accession>A0A9X2Z281</accession>
<feature type="binding site" evidence="7 9">
    <location>
        <position position="112"/>
    </location>
    <ligand>
        <name>substrate</name>
    </ligand>
</feature>
<dbReference type="EC" id="1.1.1.37" evidence="2 7"/>
<feature type="binding site" evidence="7 9">
    <location>
        <position position="151"/>
    </location>
    <ligand>
        <name>substrate</name>
    </ligand>
</feature>
<dbReference type="PROSITE" id="PS00068">
    <property type="entry name" value="MDH"/>
    <property type="match status" value="1"/>
</dbReference>
<dbReference type="HAMAP" id="MF_01517">
    <property type="entry name" value="Malate_dehydrog_2"/>
    <property type="match status" value="1"/>
</dbReference>
<evidence type="ECO:0000256" key="10">
    <source>
        <dbReference type="PIRSR" id="PIRSR000102-3"/>
    </source>
</evidence>
<dbReference type="PIRSF" id="PIRSF000102">
    <property type="entry name" value="Lac_mal_DH"/>
    <property type="match status" value="1"/>
</dbReference>
<evidence type="ECO:0000256" key="6">
    <source>
        <dbReference type="ARBA" id="ARBA00048313"/>
    </source>
</evidence>
<keyword evidence="7 11" id="KW-0816">Tricarboxylic acid cycle</keyword>
<proteinExistence type="inferred from homology"/>
<feature type="compositionally biased region" description="Low complexity" evidence="12">
    <location>
        <begin position="1"/>
        <end position="14"/>
    </location>
</feature>
<reference evidence="15" key="2">
    <citation type="journal article" date="2022" name="BMC Genomics">
        <title>Comparative genome analysis of mycobacteria focusing on tRNA and non-coding RNA.</title>
        <authorList>
            <person name="Behra P.R.K."/>
            <person name="Pettersson B.M.F."/>
            <person name="Ramesh M."/>
            <person name="Das S."/>
            <person name="Dasgupta S."/>
            <person name="Kirsebom L.A."/>
        </authorList>
    </citation>
    <scope>NUCLEOTIDE SEQUENCE</scope>
    <source>
        <strain evidence="15">DSM 44838</strain>
    </source>
</reference>
<comment type="catalytic activity">
    <reaction evidence="6 7 11">
        <text>(S)-malate + NAD(+) = oxaloacetate + NADH + H(+)</text>
        <dbReference type="Rhea" id="RHEA:21432"/>
        <dbReference type="ChEBI" id="CHEBI:15378"/>
        <dbReference type="ChEBI" id="CHEBI:15589"/>
        <dbReference type="ChEBI" id="CHEBI:16452"/>
        <dbReference type="ChEBI" id="CHEBI:57540"/>
        <dbReference type="ChEBI" id="CHEBI:57945"/>
        <dbReference type="EC" id="1.1.1.37"/>
    </reaction>
</comment>
<protein>
    <recommendedName>
        <fullName evidence="3 7">Malate dehydrogenase</fullName>
        <ecNumber evidence="2 7">1.1.1.37</ecNumber>
    </recommendedName>
</protein>
<feature type="active site" description="Proton acceptor" evidence="7 8">
    <location>
        <position position="207"/>
    </location>
</feature>
<dbReference type="PANTHER" id="PTHR23382">
    <property type="entry name" value="MALATE DEHYDROGENASE"/>
    <property type="match status" value="1"/>
</dbReference>
<dbReference type="Gene3D" id="3.90.110.10">
    <property type="entry name" value="Lactate dehydrogenase/glycoside hydrolase, family 4, C-terminal"/>
    <property type="match status" value="1"/>
</dbReference>
<dbReference type="SUPFAM" id="SSF51735">
    <property type="entry name" value="NAD(P)-binding Rossmann-fold domains"/>
    <property type="match status" value="1"/>
</dbReference>
<keyword evidence="4 7" id="KW-0560">Oxidoreductase</keyword>
<feature type="binding site" evidence="7 9">
    <location>
        <position position="182"/>
    </location>
    <ligand>
        <name>substrate</name>
    </ligand>
</feature>
<dbReference type="Gene3D" id="3.40.50.720">
    <property type="entry name" value="NAD(P)-binding Rossmann-like Domain"/>
    <property type="match status" value="1"/>
</dbReference>
<evidence type="ECO:0000256" key="1">
    <source>
        <dbReference type="ARBA" id="ARBA00009613"/>
    </source>
</evidence>
<evidence type="ECO:0000256" key="9">
    <source>
        <dbReference type="PIRSR" id="PIRSR000102-2"/>
    </source>
</evidence>
<evidence type="ECO:0000256" key="3">
    <source>
        <dbReference type="ARBA" id="ARBA00020382"/>
    </source>
</evidence>
<dbReference type="NCBIfam" id="NF003916">
    <property type="entry name" value="PRK05442.1"/>
    <property type="match status" value="1"/>
</dbReference>
<comment type="similarity">
    <text evidence="1 7">Belongs to the LDH/MDH superfamily. MDH type 2 family.</text>
</comment>
<dbReference type="RefSeq" id="WP_263996695.1">
    <property type="nucleotide sequence ID" value="NZ_JACKVK010000008.1"/>
</dbReference>
<dbReference type="FunFam" id="3.90.110.10:FF:000002">
    <property type="entry name" value="Malate dehydrogenase"/>
    <property type="match status" value="1"/>
</dbReference>
<dbReference type="EMBL" id="JACKVK010000008">
    <property type="protein sequence ID" value="MCV7421949.1"/>
    <property type="molecule type" value="Genomic_DNA"/>
</dbReference>
<keyword evidence="16" id="KW-1185">Reference proteome</keyword>
<evidence type="ECO:0000256" key="8">
    <source>
        <dbReference type="PIRSR" id="PIRSR000102-1"/>
    </source>
</evidence>
<dbReference type="GO" id="GO:0006108">
    <property type="term" value="P:malate metabolic process"/>
    <property type="evidence" value="ECO:0007669"/>
    <property type="project" value="InterPro"/>
</dbReference>
<gene>
    <name evidence="7" type="primary">mdh</name>
    <name evidence="15" type="ORF">H7K45_15475</name>
</gene>
<feature type="domain" description="Lactate/malate dehydrogenase N-terminal" evidence="13">
    <location>
        <begin position="27"/>
        <end position="168"/>
    </location>
</feature>
<evidence type="ECO:0000256" key="7">
    <source>
        <dbReference type="HAMAP-Rule" id="MF_01517"/>
    </source>
</evidence>
<dbReference type="InterPro" id="IPR036291">
    <property type="entry name" value="NAD(P)-bd_dom_sf"/>
</dbReference>
<comment type="function">
    <text evidence="7">Catalyzes the reversible oxidation of malate to oxaloacetate.</text>
</comment>
<organism evidence="15 16">
    <name type="scientific">Mycobacterium yunnanensis</name>
    <dbReference type="NCBI Taxonomy" id="368477"/>
    <lineage>
        <taxon>Bacteria</taxon>
        <taxon>Bacillati</taxon>
        <taxon>Actinomycetota</taxon>
        <taxon>Actinomycetes</taxon>
        <taxon>Mycobacteriales</taxon>
        <taxon>Mycobacteriaceae</taxon>
        <taxon>Mycobacterium</taxon>
    </lineage>
</organism>
<dbReference type="GO" id="GO:0030060">
    <property type="term" value="F:L-malate dehydrogenase (NAD+) activity"/>
    <property type="evidence" value="ECO:0007669"/>
    <property type="project" value="UniProtKB-UniRule"/>
</dbReference>
<dbReference type="InterPro" id="IPR001236">
    <property type="entry name" value="Lactate/malate_DH_N"/>
</dbReference>
<dbReference type="SUPFAM" id="SSF56327">
    <property type="entry name" value="LDH C-terminal domain-like"/>
    <property type="match status" value="1"/>
</dbReference>
<dbReference type="GO" id="GO:0006099">
    <property type="term" value="P:tricarboxylic acid cycle"/>
    <property type="evidence" value="ECO:0007669"/>
    <property type="project" value="UniProtKB-UniRule"/>
</dbReference>
<dbReference type="Pfam" id="PF02866">
    <property type="entry name" value="Ldh_1_C"/>
    <property type="match status" value="1"/>
</dbReference>
<comment type="caution">
    <text evidence="7">Lacks conserved residue(s) required for the propagation of feature annotation.</text>
</comment>
<dbReference type="AlphaFoldDB" id="A0A9X2Z281"/>
<reference evidence="15" key="1">
    <citation type="submission" date="2020-07" db="EMBL/GenBank/DDBJ databases">
        <authorList>
            <person name="Pettersson B.M.F."/>
            <person name="Behra P.R.K."/>
            <person name="Ramesh M."/>
            <person name="Das S."/>
            <person name="Dasgupta S."/>
            <person name="Kirsebom L.A."/>
        </authorList>
    </citation>
    <scope>NUCLEOTIDE SEQUENCE</scope>
    <source>
        <strain evidence="15">DSM 44838</strain>
    </source>
</reference>
<evidence type="ECO:0000313" key="16">
    <source>
        <dbReference type="Proteomes" id="UP001141629"/>
    </source>
</evidence>
<dbReference type="Pfam" id="PF00056">
    <property type="entry name" value="Ldh_1_N"/>
    <property type="match status" value="1"/>
</dbReference>
<evidence type="ECO:0000259" key="13">
    <source>
        <dbReference type="Pfam" id="PF00056"/>
    </source>
</evidence>
<dbReference type="NCBIfam" id="TIGR01759">
    <property type="entry name" value="MalateDH-SF1"/>
    <property type="match status" value="1"/>
</dbReference>
<name>A0A9X2Z281_9MYCO</name>
<dbReference type="InterPro" id="IPR001557">
    <property type="entry name" value="L-lactate/malate_DH"/>
</dbReference>
<keyword evidence="5 7" id="KW-0520">NAD</keyword>
<evidence type="ECO:0000256" key="2">
    <source>
        <dbReference type="ARBA" id="ARBA00012995"/>
    </source>
</evidence>
<evidence type="ECO:0000256" key="11">
    <source>
        <dbReference type="RuleBase" id="RU000422"/>
    </source>
</evidence>
<dbReference type="InterPro" id="IPR001252">
    <property type="entry name" value="Malate_DH_AS"/>
</dbReference>
<feature type="binding site" evidence="7 10">
    <location>
        <begin position="31"/>
        <end position="37"/>
    </location>
    <ligand>
        <name>NAD(+)</name>
        <dbReference type="ChEBI" id="CHEBI:57540"/>
    </ligand>
</feature>
<feature type="binding site" evidence="7 9">
    <location>
        <position position="118"/>
    </location>
    <ligand>
        <name>substrate</name>
    </ligand>
</feature>
<feature type="region of interest" description="Disordered" evidence="12">
    <location>
        <begin position="1"/>
        <end position="24"/>
    </location>
</feature>
<dbReference type="FunFam" id="3.40.50.720:FF:000010">
    <property type="entry name" value="Malate dehydrogenase"/>
    <property type="match status" value="1"/>
</dbReference>
<feature type="binding site" evidence="7 10">
    <location>
        <position position="125"/>
    </location>
    <ligand>
        <name>NAD(+)</name>
        <dbReference type="ChEBI" id="CHEBI:57540"/>
    </ligand>
</feature>
<evidence type="ECO:0000256" key="4">
    <source>
        <dbReference type="ARBA" id="ARBA00023002"/>
    </source>
</evidence>
<feature type="domain" description="Lactate/malate dehydrogenase C-terminal" evidence="14">
    <location>
        <begin position="176"/>
        <end position="341"/>
    </location>
</feature>
<dbReference type="InterPro" id="IPR015955">
    <property type="entry name" value="Lactate_DH/Glyco_Ohase_4_C"/>
</dbReference>
<dbReference type="Proteomes" id="UP001141629">
    <property type="component" value="Unassembled WGS sequence"/>
</dbReference>